<comment type="subcellular location">
    <subcellularLocation>
        <location evidence="1">Membrane</location>
        <topology evidence="1">Multi-pass membrane protein</topology>
    </subcellularLocation>
</comment>
<evidence type="ECO:0000256" key="1">
    <source>
        <dbReference type="ARBA" id="ARBA00004141"/>
    </source>
</evidence>
<keyword evidence="8" id="KW-1185">Reference proteome</keyword>
<feature type="transmembrane region" description="Helical" evidence="5">
    <location>
        <begin position="106"/>
        <end position="124"/>
    </location>
</feature>
<organism evidence="7 8">
    <name type="scientific">Rhodococcoides yunnanense</name>
    <dbReference type="NCBI Taxonomy" id="278209"/>
    <lineage>
        <taxon>Bacteria</taxon>
        <taxon>Bacillati</taxon>
        <taxon>Actinomycetota</taxon>
        <taxon>Actinomycetes</taxon>
        <taxon>Mycobacteriales</taxon>
        <taxon>Nocardiaceae</taxon>
        <taxon>Rhodococcoides</taxon>
    </lineage>
</organism>
<evidence type="ECO:0000313" key="8">
    <source>
        <dbReference type="Proteomes" id="UP001185755"/>
    </source>
</evidence>
<evidence type="ECO:0000256" key="3">
    <source>
        <dbReference type="ARBA" id="ARBA00022989"/>
    </source>
</evidence>
<evidence type="ECO:0000313" key="7">
    <source>
        <dbReference type="EMBL" id="MDV6262053.1"/>
    </source>
</evidence>
<reference evidence="7 8" key="1">
    <citation type="submission" date="2023-10" db="EMBL/GenBank/DDBJ databases">
        <title>Development of a sustainable strategy for remediation of hydrocarbon-contaminated territories based on the waste exchange concept.</title>
        <authorList>
            <person name="Krivoruchko A."/>
        </authorList>
    </citation>
    <scope>NUCLEOTIDE SEQUENCE [LARGE SCALE GENOMIC DNA]</scope>
    <source>
        <strain evidence="7 8">IEGM 1323</strain>
    </source>
</reference>
<feature type="transmembrane region" description="Helical" evidence="5">
    <location>
        <begin position="136"/>
        <end position="159"/>
    </location>
</feature>
<accession>A0ABU4BCX7</accession>
<feature type="transmembrane region" description="Helical" evidence="5">
    <location>
        <begin position="42"/>
        <end position="59"/>
    </location>
</feature>
<dbReference type="EMBL" id="JAWLJX010000003">
    <property type="protein sequence ID" value="MDV6262053.1"/>
    <property type="molecule type" value="Genomic_DNA"/>
</dbReference>
<protein>
    <submittedName>
        <fullName evidence="7">FUSC family protein</fullName>
    </submittedName>
</protein>
<keyword evidence="2 5" id="KW-0812">Transmembrane</keyword>
<name>A0ABU4BCX7_9NOCA</name>
<evidence type="ECO:0000256" key="2">
    <source>
        <dbReference type="ARBA" id="ARBA00022692"/>
    </source>
</evidence>
<sequence length="356" mass="37422">MRQSVSRDRTIETLVVSAKMAGAAAAAWILASELLSMTQPFLAPYAAVFLIGVTISRSLRSAAEQIATVTVGVLVAALVVRVIGEPSVALAVSVFIGALVGRWSKFGTSGIWIPVTALLMVTYGSASDPVALLDRVIELAVGAAVGVAVNALAAPPLYWRESQHAVQSVSSAAGSLLRDVARGLDLEPDRSAVDERSSQWRARSDAVRVEVRRAQAALIWTDESTRGNLRRSAVPTRVSHRWWKATVGAIDASWTECGEFVDAAAVGLDPIAPFHVLEDDVRVAGAGFVRALADVVECRCDAHRTQADVVDRIAAAEEALAELVHTAVASEQESAGATMSAGRLVGPATAALRALT</sequence>
<feature type="domain" description="Integral membrane bound transporter" evidence="6">
    <location>
        <begin position="28"/>
        <end position="149"/>
    </location>
</feature>
<comment type="caution">
    <text evidence="7">The sequence shown here is derived from an EMBL/GenBank/DDBJ whole genome shotgun (WGS) entry which is preliminary data.</text>
</comment>
<proteinExistence type="predicted"/>
<evidence type="ECO:0000256" key="5">
    <source>
        <dbReference type="SAM" id="Phobius"/>
    </source>
</evidence>
<feature type="transmembrane region" description="Helical" evidence="5">
    <location>
        <begin position="12"/>
        <end position="30"/>
    </location>
</feature>
<dbReference type="Proteomes" id="UP001185755">
    <property type="component" value="Unassembled WGS sequence"/>
</dbReference>
<gene>
    <name evidence="7" type="ORF">R3P96_11950</name>
</gene>
<dbReference type="InterPro" id="IPR049453">
    <property type="entry name" value="Memb_transporter_dom"/>
</dbReference>
<feature type="transmembrane region" description="Helical" evidence="5">
    <location>
        <begin position="71"/>
        <end position="100"/>
    </location>
</feature>
<dbReference type="Pfam" id="PF13515">
    <property type="entry name" value="FUSC_2"/>
    <property type="match status" value="1"/>
</dbReference>
<keyword evidence="3 5" id="KW-1133">Transmembrane helix</keyword>
<evidence type="ECO:0000256" key="4">
    <source>
        <dbReference type="ARBA" id="ARBA00023136"/>
    </source>
</evidence>
<keyword evidence="4 5" id="KW-0472">Membrane</keyword>
<evidence type="ECO:0000259" key="6">
    <source>
        <dbReference type="Pfam" id="PF13515"/>
    </source>
</evidence>
<dbReference type="RefSeq" id="WP_283275977.1">
    <property type="nucleotide sequence ID" value="NZ_JAWLJX010000003.1"/>
</dbReference>